<dbReference type="AlphaFoldDB" id="A0A1Y1HZU6"/>
<keyword evidence="2" id="KW-1185">Reference proteome</keyword>
<dbReference type="PANTHER" id="PTHR33790">
    <property type="entry name" value="OS05G0344200 PROTEIN"/>
    <property type="match status" value="1"/>
</dbReference>
<accession>A0A1Y1HZU6</accession>
<dbReference type="Proteomes" id="UP000054558">
    <property type="component" value="Unassembled WGS sequence"/>
</dbReference>
<proteinExistence type="predicted"/>
<name>A0A1Y1HZU6_KLENI</name>
<dbReference type="PANTHER" id="PTHR33790:SF1">
    <property type="entry name" value="PROTEIN EARLY RESPONSIVE TO DEHYDRATION 15"/>
    <property type="match status" value="1"/>
</dbReference>
<sequence>MTVPKMALNPNAPSFVPQAFLKPEDFSPEWYALVKENAAFGDFWLRTRFEVMDDGCGLSGADMDELKAAEELEWQQRELADLEEAEELERGCTSVVGSNAANEKRLIRLLLGRAMRPAQGEPVAAHEKVPRYLRNGIPRVHAQRIQQPRA</sequence>
<evidence type="ECO:0000313" key="2">
    <source>
        <dbReference type="Proteomes" id="UP000054558"/>
    </source>
</evidence>
<evidence type="ECO:0008006" key="3">
    <source>
        <dbReference type="Google" id="ProtNLM"/>
    </source>
</evidence>
<protein>
    <recommendedName>
        <fullName evidence="3">Ataxin-2 C-terminal domain-containing protein</fullName>
    </recommendedName>
</protein>
<dbReference type="EMBL" id="DF237128">
    <property type="protein sequence ID" value="GAQ84184.1"/>
    <property type="molecule type" value="Genomic_DNA"/>
</dbReference>
<dbReference type="OMA" id="SSEWWRL"/>
<evidence type="ECO:0000313" key="1">
    <source>
        <dbReference type="EMBL" id="GAQ84184.1"/>
    </source>
</evidence>
<dbReference type="OrthoDB" id="628205at2759"/>
<organism evidence="1 2">
    <name type="scientific">Klebsormidium nitens</name>
    <name type="common">Green alga</name>
    <name type="synonym">Ulothrix nitens</name>
    <dbReference type="NCBI Taxonomy" id="105231"/>
    <lineage>
        <taxon>Eukaryota</taxon>
        <taxon>Viridiplantae</taxon>
        <taxon>Streptophyta</taxon>
        <taxon>Klebsormidiophyceae</taxon>
        <taxon>Klebsormidiales</taxon>
        <taxon>Klebsormidiaceae</taxon>
        <taxon>Klebsormidium</taxon>
    </lineage>
</organism>
<gene>
    <name evidence="1" type="ORF">KFL_001790240</name>
</gene>
<reference evidence="1 2" key="1">
    <citation type="journal article" date="2014" name="Nat. Commun.">
        <title>Klebsormidium flaccidum genome reveals primary factors for plant terrestrial adaptation.</title>
        <authorList>
            <person name="Hori K."/>
            <person name="Maruyama F."/>
            <person name="Fujisawa T."/>
            <person name="Togashi T."/>
            <person name="Yamamoto N."/>
            <person name="Seo M."/>
            <person name="Sato S."/>
            <person name="Yamada T."/>
            <person name="Mori H."/>
            <person name="Tajima N."/>
            <person name="Moriyama T."/>
            <person name="Ikeuchi M."/>
            <person name="Watanabe M."/>
            <person name="Wada H."/>
            <person name="Kobayashi K."/>
            <person name="Saito M."/>
            <person name="Masuda T."/>
            <person name="Sasaki-Sekimoto Y."/>
            <person name="Mashiguchi K."/>
            <person name="Awai K."/>
            <person name="Shimojima M."/>
            <person name="Masuda S."/>
            <person name="Iwai M."/>
            <person name="Nobusawa T."/>
            <person name="Narise T."/>
            <person name="Kondo S."/>
            <person name="Saito H."/>
            <person name="Sato R."/>
            <person name="Murakawa M."/>
            <person name="Ihara Y."/>
            <person name="Oshima-Yamada Y."/>
            <person name="Ohtaka K."/>
            <person name="Satoh M."/>
            <person name="Sonobe K."/>
            <person name="Ishii M."/>
            <person name="Ohtani R."/>
            <person name="Kanamori-Sato M."/>
            <person name="Honoki R."/>
            <person name="Miyazaki D."/>
            <person name="Mochizuki H."/>
            <person name="Umetsu J."/>
            <person name="Higashi K."/>
            <person name="Shibata D."/>
            <person name="Kamiya Y."/>
            <person name="Sato N."/>
            <person name="Nakamura Y."/>
            <person name="Tabata S."/>
            <person name="Ida S."/>
            <person name="Kurokawa K."/>
            <person name="Ohta H."/>
        </authorList>
    </citation>
    <scope>NUCLEOTIDE SEQUENCE [LARGE SCALE GENOMIC DNA]</scope>
    <source>
        <strain evidence="1 2">NIES-2285</strain>
    </source>
</reference>
<dbReference type="InterPro" id="IPR040414">
    <property type="entry name" value="CID1/CID2"/>
</dbReference>